<name>A0A5J4WL05_9EUKA</name>
<dbReference type="EMBL" id="SNRW01001607">
    <property type="protein sequence ID" value="KAA6395727.1"/>
    <property type="molecule type" value="Genomic_DNA"/>
</dbReference>
<sequence length="673" mass="75349">MIVTKYPASFKNVIPSPFHSLFVIPTPFRPPAPALFVVNSCNYTAATLAGLGLQRYIEEIPGVVLNIDFEKRELMLARWIIKNDFHVDVSDGAITMKDEADAIRLQTFIHKPTQPGEKKWLEDEDEIVRYYYFDHPLKIDANIDQLQIFEQLAFVCSSALVKTTLLLYVHAINNHLHMPLCNLKAIKYAIRVLTNQHQRIHAFVQEQFIHLSDNVHSIHNNQLIFQHYNANGLMVMIQENVVLVLQQRNVKNYYLNQLIEDVYVQLTIKPKSYTCTSAIHPDNEQACVYDENKDATYNLDNCRETKICTNNNTSIGCSCADNGPIQTGECKCSQLHHLDGCTLVKCFDKYQEFPCLCTHEHKNDTDECVCPSNDLASLLCVCSTTLESNPQDCTINNCLANSDTTVTKYSCYCTKDNHPAKYRCPSLTEDLQGIPVEQCQLLVDNDPREGGACPITRLCQIDDDLSTPCLCSEDFHQDNCICSPIYHPSTYGQAPFDCTCPQNDIDDSYTKTECEDEIYSAIDYCDESDSPSIYQKSCICIDGNSPEKCVCPQDSKDLIGVPVAQCECCSTGDPRSGLTTPGAGCPEYCTDNIYNGSCTSDSDLTDYTECEADKAYSFLFNCNGVHGSSVKPNTCKYIDRYTPTGCTCPKDTDLNQLDGVPPGQCKCLDQGDP</sequence>
<evidence type="ECO:0000313" key="2">
    <source>
        <dbReference type="Proteomes" id="UP000324800"/>
    </source>
</evidence>
<proteinExistence type="predicted"/>
<dbReference type="AlphaFoldDB" id="A0A5J4WL05"/>
<protein>
    <submittedName>
        <fullName evidence="1">Uncharacterized protein</fullName>
    </submittedName>
</protein>
<accession>A0A5J4WL05</accession>
<reference evidence="1 2" key="1">
    <citation type="submission" date="2019-03" db="EMBL/GenBank/DDBJ databases">
        <title>Single cell metagenomics reveals metabolic interactions within the superorganism composed of flagellate Streblomastix strix and complex community of Bacteroidetes bacteria on its surface.</title>
        <authorList>
            <person name="Treitli S.C."/>
            <person name="Kolisko M."/>
            <person name="Husnik F."/>
            <person name="Keeling P."/>
            <person name="Hampl V."/>
        </authorList>
    </citation>
    <scope>NUCLEOTIDE SEQUENCE [LARGE SCALE GENOMIC DNA]</scope>
    <source>
        <strain evidence="1">ST1C</strain>
    </source>
</reference>
<evidence type="ECO:0000313" key="1">
    <source>
        <dbReference type="EMBL" id="KAA6395727.1"/>
    </source>
</evidence>
<gene>
    <name evidence="1" type="ORF">EZS28_008748</name>
</gene>
<dbReference type="Proteomes" id="UP000324800">
    <property type="component" value="Unassembled WGS sequence"/>
</dbReference>
<dbReference type="OrthoDB" id="10268124at2759"/>
<organism evidence="1 2">
    <name type="scientific">Streblomastix strix</name>
    <dbReference type="NCBI Taxonomy" id="222440"/>
    <lineage>
        <taxon>Eukaryota</taxon>
        <taxon>Metamonada</taxon>
        <taxon>Preaxostyla</taxon>
        <taxon>Oxymonadida</taxon>
        <taxon>Streblomastigidae</taxon>
        <taxon>Streblomastix</taxon>
    </lineage>
</organism>
<comment type="caution">
    <text evidence="1">The sequence shown here is derived from an EMBL/GenBank/DDBJ whole genome shotgun (WGS) entry which is preliminary data.</text>
</comment>